<sequence length="408" mass="45693">MEPWAPKKHYDDAYSYVMKNGVSKINDFFEEKLKNSAGEVKVKTAIVGTTGSGKSTFINTLLRLEDSAKGAAKVGVTESTQDCQRYEDPDNANIEYWDLPGMGTDNFPAETYFQDVKLNEYDTFVIFIDTRFRKDDLELAREITSHRKKYFFVRAKIDQDVRSAKRSCGESFNEADVLAKIRSECSEKLGDLLSNEEKIFLISCHGFEKCREKCEERGEKCGEKCGEKYQLEPLIKANRDVLYQNQQDAMIRLLEKASMAALEEKVKVLGGDIWKTSAWSGVAAVVPVVSIGVDVLLIKKEFKRYKTELGIPEEKSDEFENLDPTSKAKVSLTLKLLTEFTAKGIGALAAAYAVETQIEKVFSFLPAGLIIACPLSGITTYKVLDYILKAMADTAFAILVGVIKSKKK</sequence>
<dbReference type="Pfam" id="PF05049">
    <property type="entry name" value="IIGP"/>
    <property type="match status" value="1"/>
</dbReference>
<keyword evidence="5" id="KW-0472">Membrane</keyword>
<feature type="transmembrane region" description="Helical" evidence="5">
    <location>
        <begin position="278"/>
        <end position="298"/>
    </location>
</feature>
<dbReference type="InterPro" id="IPR030385">
    <property type="entry name" value="G_IRG_dom"/>
</dbReference>
<gene>
    <name evidence="7" type="ORF">PEVE_00041847</name>
</gene>
<dbReference type="PANTHER" id="PTHR32341:SF10">
    <property type="entry name" value="INTERFERON-INDUCIBLE GTPASE 5"/>
    <property type="match status" value="1"/>
</dbReference>
<dbReference type="Proteomes" id="UP001159427">
    <property type="component" value="Unassembled WGS sequence"/>
</dbReference>
<reference evidence="7 8" key="1">
    <citation type="submission" date="2022-05" db="EMBL/GenBank/DDBJ databases">
        <authorList>
            <consortium name="Genoscope - CEA"/>
            <person name="William W."/>
        </authorList>
    </citation>
    <scope>NUCLEOTIDE SEQUENCE [LARGE SCALE GENOMIC DNA]</scope>
</reference>
<dbReference type="SUPFAM" id="SSF52540">
    <property type="entry name" value="P-loop containing nucleoside triphosphate hydrolases"/>
    <property type="match status" value="1"/>
</dbReference>
<keyword evidence="5" id="KW-0812">Transmembrane</keyword>
<evidence type="ECO:0000313" key="8">
    <source>
        <dbReference type="Proteomes" id="UP001159427"/>
    </source>
</evidence>
<keyword evidence="3" id="KW-0378">Hydrolase</keyword>
<accession>A0ABN8PDH6</accession>
<evidence type="ECO:0000256" key="3">
    <source>
        <dbReference type="ARBA" id="ARBA00022801"/>
    </source>
</evidence>
<evidence type="ECO:0000256" key="4">
    <source>
        <dbReference type="ARBA" id="ARBA00023134"/>
    </source>
</evidence>
<comment type="similarity">
    <text evidence="1">Belongs to the TRAFAC class dynamin-like GTPase superfamily. IRG family.</text>
</comment>
<keyword evidence="2" id="KW-0547">Nucleotide-binding</keyword>
<feature type="transmembrane region" description="Helical" evidence="5">
    <location>
        <begin position="386"/>
        <end position="403"/>
    </location>
</feature>
<dbReference type="PROSITE" id="PS51716">
    <property type="entry name" value="G_IRG"/>
    <property type="match status" value="1"/>
</dbReference>
<dbReference type="InterPro" id="IPR051515">
    <property type="entry name" value="IRG"/>
</dbReference>
<name>A0ABN8PDH6_9CNID</name>
<keyword evidence="5" id="KW-1133">Transmembrane helix</keyword>
<protein>
    <recommendedName>
        <fullName evidence="6">IRG-type G domain-containing protein</fullName>
    </recommendedName>
</protein>
<feature type="transmembrane region" description="Helical" evidence="5">
    <location>
        <begin position="361"/>
        <end position="380"/>
    </location>
</feature>
<evidence type="ECO:0000256" key="5">
    <source>
        <dbReference type="SAM" id="Phobius"/>
    </source>
</evidence>
<feature type="domain" description="IRG-type G" evidence="6">
    <location>
        <begin position="40"/>
        <end position="217"/>
    </location>
</feature>
<keyword evidence="8" id="KW-1185">Reference proteome</keyword>
<dbReference type="PANTHER" id="PTHR32341">
    <property type="entry name" value="INTERFERON-INDUCIBLE GTPASE"/>
    <property type="match status" value="1"/>
</dbReference>
<dbReference type="InterPro" id="IPR027417">
    <property type="entry name" value="P-loop_NTPase"/>
</dbReference>
<evidence type="ECO:0000256" key="2">
    <source>
        <dbReference type="ARBA" id="ARBA00022741"/>
    </source>
</evidence>
<dbReference type="InterPro" id="IPR007743">
    <property type="entry name" value="Immunity-related_GTPase-like"/>
</dbReference>
<organism evidence="7 8">
    <name type="scientific">Porites evermanni</name>
    <dbReference type="NCBI Taxonomy" id="104178"/>
    <lineage>
        <taxon>Eukaryota</taxon>
        <taxon>Metazoa</taxon>
        <taxon>Cnidaria</taxon>
        <taxon>Anthozoa</taxon>
        <taxon>Hexacorallia</taxon>
        <taxon>Scleractinia</taxon>
        <taxon>Fungiina</taxon>
        <taxon>Poritidae</taxon>
        <taxon>Porites</taxon>
    </lineage>
</organism>
<dbReference type="Gene3D" id="3.40.50.300">
    <property type="entry name" value="P-loop containing nucleotide triphosphate hydrolases"/>
    <property type="match status" value="1"/>
</dbReference>
<comment type="caution">
    <text evidence="7">The sequence shown here is derived from an EMBL/GenBank/DDBJ whole genome shotgun (WGS) entry which is preliminary data.</text>
</comment>
<keyword evidence="4" id="KW-0342">GTP-binding</keyword>
<dbReference type="EMBL" id="CALNXI010000803">
    <property type="protein sequence ID" value="CAH3140553.1"/>
    <property type="molecule type" value="Genomic_DNA"/>
</dbReference>
<evidence type="ECO:0000259" key="6">
    <source>
        <dbReference type="PROSITE" id="PS51716"/>
    </source>
</evidence>
<proteinExistence type="inferred from homology"/>
<evidence type="ECO:0000256" key="1">
    <source>
        <dbReference type="ARBA" id="ARBA00005429"/>
    </source>
</evidence>
<evidence type="ECO:0000313" key="7">
    <source>
        <dbReference type="EMBL" id="CAH3140553.1"/>
    </source>
</evidence>